<comment type="caution">
    <text evidence="1">The sequence shown here is derived from an EMBL/GenBank/DDBJ whole genome shotgun (WGS) entry which is preliminary data.</text>
</comment>
<evidence type="ECO:0000313" key="3">
    <source>
        <dbReference type="Proteomes" id="UP000663829"/>
    </source>
</evidence>
<organism evidence="1 3">
    <name type="scientific">Didymodactylos carnosus</name>
    <dbReference type="NCBI Taxonomy" id="1234261"/>
    <lineage>
        <taxon>Eukaryota</taxon>
        <taxon>Metazoa</taxon>
        <taxon>Spiralia</taxon>
        <taxon>Gnathifera</taxon>
        <taxon>Rotifera</taxon>
        <taxon>Eurotatoria</taxon>
        <taxon>Bdelloidea</taxon>
        <taxon>Philodinida</taxon>
        <taxon>Philodinidae</taxon>
        <taxon>Didymodactylos</taxon>
    </lineage>
</organism>
<gene>
    <name evidence="1" type="ORF">GPM918_LOCUS45437</name>
    <name evidence="2" type="ORF">SRO942_LOCUS47941</name>
</gene>
<dbReference type="AlphaFoldDB" id="A0A816EFT6"/>
<evidence type="ECO:0000313" key="1">
    <source>
        <dbReference type="EMBL" id="CAF1649687.1"/>
    </source>
</evidence>
<dbReference type="EMBL" id="CAJOBC010121306">
    <property type="protein sequence ID" value="CAF4575544.1"/>
    <property type="molecule type" value="Genomic_DNA"/>
</dbReference>
<sequence>MSSRGSVCNGYLAWGEGSGDERLGRESDNSVEVVIQEQGLDEKQLGRRTEGLTFCGDDVGGRQTGVQ</sequence>
<reference evidence="1" key="1">
    <citation type="submission" date="2021-02" db="EMBL/GenBank/DDBJ databases">
        <authorList>
            <person name="Nowell W R."/>
        </authorList>
    </citation>
    <scope>NUCLEOTIDE SEQUENCE</scope>
</reference>
<proteinExistence type="predicted"/>
<name>A0A816EFT6_9BILA</name>
<evidence type="ECO:0000313" key="2">
    <source>
        <dbReference type="EMBL" id="CAF4575544.1"/>
    </source>
</evidence>
<protein>
    <submittedName>
        <fullName evidence="1">Uncharacterized protein</fullName>
    </submittedName>
</protein>
<dbReference type="EMBL" id="CAJNOQ010050877">
    <property type="protein sequence ID" value="CAF1649687.1"/>
    <property type="molecule type" value="Genomic_DNA"/>
</dbReference>
<dbReference type="Proteomes" id="UP000681722">
    <property type="component" value="Unassembled WGS sequence"/>
</dbReference>
<accession>A0A816EFT6</accession>
<keyword evidence="3" id="KW-1185">Reference proteome</keyword>
<dbReference type="Proteomes" id="UP000663829">
    <property type="component" value="Unassembled WGS sequence"/>
</dbReference>